<dbReference type="Ensembl" id="ENSVURT00010019677.1">
    <property type="protein sequence ID" value="ENSVURP00010017325.1"/>
    <property type="gene ID" value="ENSVURG00010013227.1"/>
</dbReference>
<reference evidence="2" key="1">
    <citation type="submission" date="2018-12" db="EMBL/GenBank/DDBJ databases">
        <authorList>
            <person name="Yazar S."/>
        </authorList>
    </citation>
    <scope>NUCLEOTIDE SEQUENCE [LARGE SCALE GENOMIC DNA]</scope>
</reference>
<dbReference type="OMA" id="NTHMITE"/>
<dbReference type="InterPro" id="IPR029021">
    <property type="entry name" value="Prot-tyrosine_phosphatase-like"/>
</dbReference>
<dbReference type="GeneTree" id="ENSGT00970000194830"/>
<dbReference type="STRING" id="29139.ENSVURP00010017325"/>
<keyword evidence="2" id="KW-1185">Reference proteome</keyword>
<evidence type="ECO:0000313" key="1">
    <source>
        <dbReference type="Ensembl" id="ENSVURP00010017325.1"/>
    </source>
</evidence>
<proteinExistence type="predicted"/>
<dbReference type="Gene3D" id="3.90.190.10">
    <property type="entry name" value="Protein tyrosine phosphatase superfamily"/>
    <property type="match status" value="1"/>
</dbReference>
<reference evidence="1" key="2">
    <citation type="submission" date="2025-08" db="UniProtKB">
        <authorList>
            <consortium name="Ensembl"/>
        </authorList>
    </citation>
    <scope>IDENTIFICATION</scope>
</reference>
<dbReference type="Proteomes" id="UP000314987">
    <property type="component" value="Unassembled WGS sequence"/>
</dbReference>
<reference evidence="1" key="3">
    <citation type="submission" date="2025-09" db="UniProtKB">
        <authorList>
            <consortium name="Ensembl"/>
        </authorList>
    </citation>
    <scope>IDENTIFICATION</scope>
</reference>
<protein>
    <submittedName>
        <fullName evidence="1">Uncharacterized protein</fullName>
    </submittedName>
</protein>
<sequence>MNHSTVVEITYKNMRFLITHSPTNATLNKFTEELNKYGITTEYYEDVVQFIRQKHHRTFNSKQLLYLEKYLLQCSYTSNTHMITETPVAFSKATEIGHRTRSKLYAY</sequence>
<accession>A0A4X2L6L4</accession>
<evidence type="ECO:0000313" key="2">
    <source>
        <dbReference type="Proteomes" id="UP000314987"/>
    </source>
</evidence>
<organism evidence="1 2">
    <name type="scientific">Vombatus ursinus</name>
    <name type="common">Common wombat</name>
    <dbReference type="NCBI Taxonomy" id="29139"/>
    <lineage>
        <taxon>Eukaryota</taxon>
        <taxon>Metazoa</taxon>
        <taxon>Chordata</taxon>
        <taxon>Craniata</taxon>
        <taxon>Vertebrata</taxon>
        <taxon>Euteleostomi</taxon>
        <taxon>Mammalia</taxon>
        <taxon>Metatheria</taxon>
        <taxon>Diprotodontia</taxon>
        <taxon>Vombatidae</taxon>
        <taxon>Vombatus</taxon>
    </lineage>
</organism>
<name>A0A4X2L6L4_VOMUR</name>
<dbReference type="AlphaFoldDB" id="A0A4X2L6L4"/>